<dbReference type="SUPFAM" id="SSF52980">
    <property type="entry name" value="Restriction endonuclease-like"/>
    <property type="match status" value="1"/>
</dbReference>
<name>A0A951PIJ0_9CYAN</name>
<feature type="domain" description="Putative restriction endonuclease" evidence="1">
    <location>
        <begin position="13"/>
        <end position="182"/>
    </location>
</feature>
<reference evidence="2" key="2">
    <citation type="journal article" date="2022" name="Microbiol. Resour. Announc.">
        <title>Metagenome Sequencing to Explore Phylogenomics of Terrestrial Cyanobacteria.</title>
        <authorList>
            <person name="Ward R.D."/>
            <person name="Stajich J.E."/>
            <person name="Johansen J.R."/>
            <person name="Huntemann M."/>
            <person name="Clum A."/>
            <person name="Foster B."/>
            <person name="Foster B."/>
            <person name="Roux S."/>
            <person name="Palaniappan K."/>
            <person name="Varghese N."/>
            <person name="Mukherjee S."/>
            <person name="Reddy T.B.K."/>
            <person name="Daum C."/>
            <person name="Copeland A."/>
            <person name="Chen I.A."/>
            <person name="Ivanova N.N."/>
            <person name="Kyrpides N.C."/>
            <person name="Shapiro N."/>
            <person name="Eloe-Fadrosh E.A."/>
            <person name="Pietrasiak N."/>
        </authorList>
    </citation>
    <scope>NUCLEOTIDE SEQUENCE</scope>
    <source>
        <strain evidence="2">CPER-KK1</strain>
    </source>
</reference>
<comment type="caution">
    <text evidence="2">The sequence shown here is derived from an EMBL/GenBank/DDBJ whole genome shotgun (WGS) entry which is preliminary data.</text>
</comment>
<dbReference type="EMBL" id="JAHHIF010000002">
    <property type="protein sequence ID" value="MBW4543188.1"/>
    <property type="molecule type" value="Genomic_DNA"/>
</dbReference>
<keyword evidence="2" id="KW-0255">Endonuclease</keyword>
<dbReference type="GO" id="GO:0004519">
    <property type="term" value="F:endonuclease activity"/>
    <property type="evidence" value="ECO:0007669"/>
    <property type="project" value="UniProtKB-KW"/>
</dbReference>
<proteinExistence type="predicted"/>
<dbReference type="AlphaFoldDB" id="A0A951PIJ0"/>
<dbReference type="PANTHER" id="PTHR36558">
    <property type="entry name" value="GLR1098 PROTEIN"/>
    <property type="match status" value="1"/>
</dbReference>
<dbReference type="CDD" id="cd06260">
    <property type="entry name" value="DUF820-like"/>
    <property type="match status" value="1"/>
</dbReference>
<organism evidence="2 3">
    <name type="scientific">Symplocastrum torsivum CPER-KK1</name>
    <dbReference type="NCBI Taxonomy" id="450513"/>
    <lineage>
        <taxon>Bacteria</taxon>
        <taxon>Bacillati</taxon>
        <taxon>Cyanobacteriota</taxon>
        <taxon>Cyanophyceae</taxon>
        <taxon>Oscillatoriophycideae</taxon>
        <taxon>Oscillatoriales</taxon>
        <taxon>Microcoleaceae</taxon>
        <taxon>Symplocastrum</taxon>
    </lineage>
</organism>
<sequence>MIMQAQEQRYYTPEEYLEMEINSEERHEYINGEVIPVTGGTPNHNRIAGNFYANLNFALKGKPFDVFFTDQRLWIPKKRIYTYPDVLVVQGDLQLQEGRTDTITNPLMIAEVLSKSTAGYDRGEKFAAYRTIASFQEYVLIEQYSMHVERFVKTETNQWLLSEYEGEETIFSLMSIPFEITLADIYDKVDFEAENN</sequence>
<dbReference type="InterPro" id="IPR012296">
    <property type="entry name" value="Nuclease_put_TT1808"/>
</dbReference>
<dbReference type="InterPro" id="IPR008538">
    <property type="entry name" value="Uma2"/>
</dbReference>
<keyword evidence="2" id="KW-0378">Hydrolase</keyword>
<protein>
    <submittedName>
        <fullName evidence="2">Uma2 family endonuclease</fullName>
    </submittedName>
</protein>
<dbReference type="InterPro" id="IPR011335">
    <property type="entry name" value="Restrct_endonuc-II-like"/>
</dbReference>
<dbReference type="Pfam" id="PF05685">
    <property type="entry name" value="Uma2"/>
    <property type="match status" value="1"/>
</dbReference>
<evidence type="ECO:0000259" key="1">
    <source>
        <dbReference type="Pfam" id="PF05685"/>
    </source>
</evidence>
<reference evidence="2" key="1">
    <citation type="submission" date="2021-05" db="EMBL/GenBank/DDBJ databases">
        <authorList>
            <person name="Pietrasiak N."/>
            <person name="Ward R."/>
            <person name="Stajich J.E."/>
            <person name="Kurbessoian T."/>
        </authorList>
    </citation>
    <scope>NUCLEOTIDE SEQUENCE</scope>
    <source>
        <strain evidence="2">CPER-KK1</strain>
    </source>
</reference>
<dbReference type="Proteomes" id="UP000753908">
    <property type="component" value="Unassembled WGS sequence"/>
</dbReference>
<evidence type="ECO:0000313" key="3">
    <source>
        <dbReference type="Proteomes" id="UP000753908"/>
    </source>
</evidence>
<keyword evidence="2" id="KW-0540">Nuclease</keyword>
<evidence type="ECO:0000313" key="2">
    <source>
        <dbReference type="EMBL" id="MBW4543188.1"/>
    </source>
</evidence>
<accession>A0A951PIJ0</accession>
<gene>
    <name evidence="2" type="ORF">KME25_01880</name>
</gene>
<dbReference type="Gene3D" id="3.90.1570.10">
    <property type="entry name" value="tt1808, chain A"/>
    <property type="match status" value="1"/>
</dbReference>
<dbReference type="PANTHER" id="PTHR36558:SF1">
    <property type="entry name" value="RESTRICTION ENDONUCLEASE DOMAIN-CONTAINING PROTEIN-RELATED"/>
    <property type="match status" value="1"/>
</dbReference>